<comment type="cofactor">
    <cofactor evidence="1">
        <name>pyridoxal 5'-phosphate</name>
        <dbReference type="ChEBI" id="CHEBI:597326"/>
    </cofactor>
</comment>
<proteinExistence type="predicted"/>
<dbReference type="EMBL" id="CVQH01002224">
    <property type="protein sequence ID" value="CRK09732.1"/>
    <property type="molecule type" value="Genomic_DNA"/>
</dbReference>
<dbReference type="GO" id="GO:0008483">
    <property type="term" value="F:transaminase activity"/>
    <property type="evidence" value="ECO:0007669"/>
    <property type="project" value="UniProtKB-KW"/>
</dbReference>
<feature type="compositionally biased region" description="Polar residues" evidence="6">
    <location>
        <begin position="77"/>
        <end position="88"/>
    </location>
</feature>
<keyword evidence="3" id="KW-0032">Aminotransferase</keyword>
<dbReference type="PANTHER" id="PTHR11751">
    <property type="entry name" value="ALANINE AMINOTRANSFERASE"/>
    <property type="match status" value="1"/>
</dbReference>
<keyword evidence="8" id="KW-1185">Reference proteome</keyword>
<evidence type="ECO:0000313" key="8">
    <source>
        <dbReference type="Proteomes" id="UP000044602"/>
    </source>
</evidence>
<dbReference type="PANTHER" id="PTHR11751:SF29">
    <property type="entry name" value="ALANINE TRANSAMINASE"/>
    <property type="match status" value="1"/>
</dbReference>
<evidence type="ECO:0008006" key="9">
    <source>
        <dbReference type="Google" id="ProtNLM"/>
    </source>
</evidence>
<accession>A0A0G4KLI2</accession>
<dbReference type="InterPro" id="IPR015424">
    <property type="entry name" value="PyrdxlP-dep_Trfase"/>
</dbReference>
<evidence type="ECO:0000256" key="5">
    <source>
        <dbReference type="ARBA" id="ARBA00022898"/>
    </source>
</evidence>
<feature type="region of interest" description="Disordered" evidence="6">
    <location>
        <begin position="46"/>
        <end position="105"/>
    </location>
</feature>
<organism evidence="7 8">
    <name type="scientific">Verticillium longisporum</name>
    <name type="common">Verticillium dahliae var. longisporum</name>
    <dbReference type="NCBI Taxonomy" id="100787"/>
    <lineage>
        <taxon>Eukaryota</taxon>
        <taxon>Fungi</taxon>
        <taxon>Dikarya</taxon>
        <taxon>Ascomycota</taxon>
        <taxon>Pezizomycotina</taxon>
        <taxon>Sordariomycetes</taxon>
        <taxon>Hypocreomycetidae</taxon>
        <taxon>Glomerellales</taxon>
        <taxon>Plectosphaerellaceae</taxon>
        <taxon>Verticillium</taxon>
    </lineage>
</organism>
<evidence type="ECO:0000256" key="6">
    <source>
        <dbReference type="SAM" id="MobiDB-lite"/>
    </source>
</evidence>
<dbReference type="AlphaFoldDB" id="A0A0G4KLI2"/>
<evidence type="ECO:0000256" key="2">
    <source>
        <dbReference type="ARBA" id="ARBA00011738"/>
    </source>
</evidence>
<dbReference type="InterPro" id="IPR015422">
    <property type="entry name" value="PyrdxlP-dep_Trfase_small"/>
</dbReference>
<reference evidence="7 8" key="1">
    <citation type="submission" date="2015-05" db="EMBL/GenBank/DDBJ databases">
        <authorList>
            <person name="Wang D.B."/>
            <person name="Wang M."/>
        </authorList>
    </citation>
    <scope>NUCLEOTIDE SEQUENCE [LARGE SCALE GENOMIC DNA]</scope>
    <source>
        <strain evidence="7">VL1</strain>
    </source>
</reference>
<feature type="compositionally biased region" description="Polar residues" evidence="6">
    <location>
        <begin position="49"/>
        <end position="58"/>
    </location>
</feature>
<dbReference type="SUPFAM" id="SSF53383">
    <property type="entry name" value="PLP-dependent transferases"/>
    <property type="match status" value="1"/>
</dbReference>
<keyword evidence="5" id="KW-0663">Pyridoxal phosphate</keyword>
<dbReference type="InterPro" id="IPR045088">
    <property type="entry name" value="ALAT1/2-like"/>
</dbReference>
<protein>
    <recommendedName>
        <fullName evidence="9">Aminotransferase class I/classII domain-containing protein</fullName>
    </recommendedName>
</protein>
<evidence type="ECO:0000313" key="7">
    <source>
        <dbReference type="EMBL" id="CRK09732.1"/>
    </source>
</evidence>
<evidence type="ECO:0000256" key="3">
    <source>
        <dbReference type="ARBA" id="ARBA00022576"/>
    </source>
</evidence>
<name>A0A0G4KLI2_VERLO</name>
<comment type="subunit">
    <text evidence="2">Homodimer.</text>
</comment>
<evidence type="ECO:0000256" key="4">
    <source>
        <dbReference type="ARBA" id="ARBA00022679"/>
    </source>
</evidence>
<dbReference type="Gene3D" id="3.90.1150.10">
    <property type="entry name" value="Aspartate Aminotransferase, domain 1"/>
    <property type="match status" value="2"/>
</dbReference>
<keyword evidence="4" id="KW-0808">Transferase</keyword>
<gene>
    <name evidence="7" type="ORF">BN1708_002255</name>
</gene>
<evidence type="ECO:0000256" key="1">
    <source>
        <dbReference type="ARBA" id="ARBA00001933"/>
    </source>
</evidence>
<dbReference type="STRING" id="100787.A0A0G4KLI2"/>
<sequence length="211" mass="23461">MATVSSSATRQSLAVLVRLRHDPGVAFAGHVRLAAASRRSLCLAHSRLQDTPRSSTQIAPPRRAHHQQPPSTLPFESRSNSNQQQPFRQQRRVMSTKPGPRLNAQNINPNVVAAQYAVRGELAVKSEEYRAKLAKGDKDLPFDQAAAKEGRKADEFYCLRLLEATGICVVPGSGFGQKEGTLHFRTTFLAPGTEWVGRIVDFHKKFMDEFR</sequence>
<dbReference type="Proteomes" id="UP000044602">
    <property type="component" value="Unassembled WGS sequence"/>
</dbReference>